<proteinExistence type="predicted"/>
<evidence type="ECO:0000313" key="1">
    <source>
        <dbReference type="EMBL" id="CAL1567807.1"/>
    </source>
</evidence>
<protein>
    <submittedName>
        <fullName evidence="1">Uncharacterized protein</fullName>
    </submittedName>
</protein>
<dbReference type="AlphaFoldDB" id="A0AAV2IVU6"/>
<name>A0AAV2IVU6_KNICA</name>
<dbReference type="EMBL" id="OZ035823">
    <property type="protein sequence ID" value="CAL1567807.1"/>
    <property type="molecule type" value="Genomic_DNA"/>
</dbReference>
<sequence>MEEKLQLEIKEESFIDEADYDSGNKCNQEKKQGLSTLSLSSAIDPGFTFKPCIALTTEERSERFSKKCMDNKCRKGKLSWRSGNLQQSVQHVKRRLQFVPVLRRSDATTLHY</sequence>
<evidence type="ECO:0000313" key="2">
    <source>
        <dbReference type="Proteomes" id="UP001497482"/>
    </source>
</evidence>
<gene>
    <name evidence="1" type="ORF">KC01_LOCUS557</name>
</gene>
<reference evidence="1 2" key="1">
    <citation type="submission" date="2024-04" db="EMBL/GenBank/DDBJ databases">
        <authorList>
            <person name="Waldvogel A.-M."/>
            <person name="Schoenle A."/>
        </authorList>
    </citation>
    <scope>NUCLEOTIDE SEQUENCE [LARGE SCALE GENOMIC DNA]</scope>
</reference>
<organism evidence="1 2">
    <name type="scientific">Knipowitschia caucasica</name>
    <name type="common">Caucasian dwarf goby</name>
    <name type="synonym">Pomatoschistus caucasicus</name>
    <dbReference type="NCBI Taxonomy" id="637954"/>
    <lineage>
        <taxon>Eukaryota</taxon>
        <taxon>Metazoa</taxon>
        <taxon>Chordata</taxon>
        <taxon>Craniata</taxon>
        <taxon>Vertebrata</taxon>
        <taxon>Euteleostomi</taxon>
        <taxon>Actinopterygii</taxon>
        <taxon>Neopterygii</taxon>
        <taxon>Teleostei</taxon>
        <taxon>Neoteleostei</taxon>
        <taxon>Acanthomorphata</taxon>
        <taxon>Gobiaria</taxon>
        <taxon>Gobiiformes</taxon>
        <taxon>Gobioidei</taxon>
        <taxon>Gobiidae</taxon>
        <taxon>Gobiinae</taxon>
        <taxon>Knipowitschia</taxon>
    </lineage>
</organism>
<keyword evidence="2" id="KW-1185">Reference proteome</keyword>
<accession>A0AAV2IVU6</accession>
<dbReference type="Proteomes" id="UP001497482">
    <property type="component" value="Chromosome 1"/>
</dbReference>